<dbReference type="Proteomes" id="UP001150924">
    <property type="component" value="Unassembled WGS sequence"/>
</dbReference>
<reference evidence="1" key="1">
    <citation type="submission" date="2022-11" db="EMBL/GenBank/DDBJ databases">
        <title>Minimal conservation of predation-associated metabolite biosynthetic gene clusters underscores biosynthetic potential of Myxococcota including descriptions for ten novel species: Archangium lansinium sp. nov., Myxococcus landrumus sp. nov., Nannocystis bai.</title>
        <authorList>
            <person name="Ahearne A."/>
            <person name="Stevens C."/>
            <person name="Phillips K."/>
        </authorList>
    </citation>
    <scope>NUCLEOTIDE SEQUENCE</scope>
    <source>
        <strain evidence="1">Na p29</strain>
    </source>
</reference>
<keyword evidence="2" id="KW-1185">Reference proteome</keyword>
<dbReference type="EMBL" id="JAPNKE010000002">
    <property type="protein sequence ID" value="MCY1004390.1"/>
    <property type="molecule type" value="Genomic_DNA"/>
</dbReference>
<dbReference type="RefSeq" id="WP_267765933.1">
    <property type="nucleotide sequence ID" value="NZ_JAPNKE010000002.1"/>
</dbReference>
<protein>
    <submittedName>
        <fullName evidence="1">Uncharacterized protein</fullName>
    </submittedName>
</protein>
<name>A0A9X3IV00_9BACT</name>
<dbReference type="AlphaFoldDB" id="A0A9X3IV00"/>
<gene>
    <name evidence="1" type="ORF">OV079_02165</name>
</gene>
<accession>A0A9X3IV00</accession>
<sequence length="114" mass="12059">MIGAWQAATSAARASISWSSSNRASASFALLWFTCHSMALLLSLSVSTADARAASSRSAWWIAPLSNPRAISVEQVDRTDDGAPRPRRGRALGSIVGRPCARVNEASFGLWAPG</sequence>
<comment type="caution">
    <text evidence="1">The sequence shown here is derived from an EMBL/GenBank/DDBJ whole genome shotgun (WGS) entry which is preliminary data.</text>
</comment>
<evidence type="ECO:0000313" key="2">
    <source>
        <dbReference type="Proteomes" id="UP001150924"/>
    </source>
</evidence>
<evidence type="ECO:0000313" key="1">
    <source>
        <dbReference type="EMBL" id="MCY1004390.1"/>
    </source>
</evidence>
<proteinExistence type="predicted"/>
<organism evidence="1 2">
    <name type="scientific">Nannocystis pusilla</name>
    <dbReference type="NCBI Taxonomy" id="889268"/>
    <lineage>
        <taxon>Bacteria</taxon>
        <taxon>Pseudomonadati</taxon>
        <taxon>Myxococcota</taxon>
        <taxon>Polyangia</taxon>
        <taxon>Nannocystales</taxon>
        <taxon>Nannocystaceae</taxon>
        <taxon>Nannocystis</taxon>
    </lineage>
</organism>